<comment type="similarity">
    <text evidence="2">Belongs to the outer membrane factor (OMF) (TC 1.B.17) family.</text>
</comment>
<comment type="subcellular location">
    <subcellularLocation>
        <location evidence="1">Cell outer membrane</location>
    </subcellularLocation>
</comment>
<evidence type="ECO:0000256" key="7">
    <source>
        <dbReference type="ARBA" id="ARBA00023237"/>
    </source>
</evidence>
<keyword evidence="5" id="KW-0812">Transmembrane</keyword>
<accession>A0A223N339</accession>
<evidence type="ECO:0000256" key="1">
    <source>
        <dbReference type="ARBA" id="ARBA00004442"/>
    </source>
</evidence>
<keyword evidence="7" id="KW-0998">Cell outer membrane</keyword>
<proteinExistence type="inferred from homology"/>
<dbReference type="KEGG" id="vqi:CCZ37_17695"/>
<dbReference type="InterPro" id="IPR003423">
    <property type="entry name" value="OMP_efflux"/>
</dbReference>
<dbReference type="InterPro" id="IPR051906">
    <property type="entry name" value="TolC-like"/>
</dbReference>
<evidence type="ECO:0000256" key="4">
    <source>
        <dbReference type="ARBA" id="ARBA00022452"/>
    </source>
</evidence>
<dbReference type="Pfam" id="PF02321">
    <property type="entry name" value="OEP"/>
    <property type="match status" value="2"/>
</dbReference>
<keyword evidence="4" id="KW-1134">Transmembrane beta strand</keyword>
<dbReference type="PANTHER" id="PTHR30026">
    <property type="entry name" value="OUTER MEMBRANE PROTEIN TOLC"/>
    <property type="match status" value="1"/>
</dbReference>
<organism evidence="9 10">
    <name type="scientific">Vibrio qinghaiensis</name>
    <dbReference type="NCBI Taxonomy" id="2025808"/>
    <lineage>
        <taxon>Bacteria</taxon>
        <taxon>Pseudomonadati</taxon>
        <taxon>Pseudomonadota</taxon>
        <taxon>Gammaproteobacteria</taxon>
        <taxon>Vibrionales</taxon>
        <taxon>Vibrionaceae</taxon>
        <taxon>Vibrio</taxon>
    </lineage>
</organism>
<dbReference type="Gene3D" id="1.20.1600.10">
    <property type="entry name" value="Outer membrane efflux proteins (OEP)"/>
    <property type="match status" value="1"/>
</dbReference>
<feature type="signal peptide" evidence="8">
    <location>
        <begin position="1"/>
        <end position="29"/>
    </location>
</feature>
<dbReference type="AlphaFoldDB" id="A0A223N339"/>
<dbReference type="GO" id="GO:0015562">
    <property type="term" value="F:efflux transmembrane transporter activity"/>
    <property type="evidence" value="ECO:0007669"/>
    <property type="project" value="InterPro"/>
</dbReference>
<keyword evidence="6" id="KW-0472">Membrane</keyword>
<dbReference type="GO" id="GO:0015288">
    <property type="term" value="F:porin activity"/>
    <property type="evidence" value="ECO:0007669"/>
    <property type="project" value="TreeGrafter"/>
</dbReference>
<evidence type="ECO:0000313" key="9">
    <source>
        <dbReference type="EMBL" id="ASU24281.1"/>
    </source>
</evidence>
<evidence type="ECO:0000256" key="8">
    <source>
        <dbReference type="SAM" id="SignalP"/>
    </source>
</evidence>
<evidence type="ECO:0000256" key="3">
    <source>
        <dbReference type="ARBA" id="ARBA00022448"/>
    </source>
</evidence>
<dbReference type="SUPFAM" id="SSF56954">
    <property type="entry name" value="Outer membrane efflux proteins (OEP)"/>
    <property type="match status" value="1"/>
</dbReference>
<keyword evidence="8" id="KW-0732">Signal</keyword>
<dbReference type="GO" id="GO:0009279">
    <property type="term" value="C:cell outer membrane"/>
    <property type="evidence" value="ECO:0007669"/>
    <property type="project" value="UniProtKB-SubCell"/>
</dbReference>
<feature type="chain" id="PRO_5011290008" evidence="8">
    <location>
        <begin position="30"/>
        <end position="428"/>
    </location>
</feature>
<keyword evidence="3" id="KW-0813">Transport</keyword>
<name>A0A223N339_9VIBR</name>
<dbReference type="RefSeq" id="WP_010320207.1">
    <property type="nucleotide sequence ID" value="NZ_CAWNHI010000002.1"/>
</dbReference>
<dbReference type="Proteomes" id="UP000215148">
    <property type="component" value="Chromosome 2"/>
</dbReference>
<dbReference type="PANTHER" id="PTHR30026:SF20">
    <property type="entry name" value="OUTER MEMBRANE PROTEIN TOLC"/>
    <property type="match status" value="1"/>
</dbReference>
<sequence>MTTKRPFQPNALAAALMTFCGAVTFSAHAITIEQAWQAAKAFDPTYSQAQIQSQISETEVRSTKSALLPSFEVNADTSWDDDGNNTKGYGATLNQTIWDSANWAQLDQSQASYVASQLKVKTAHNELAATLLYAYLDLASAQGDRQLAEQKFVEGAKLLKITEQRYKAGKIQSTALEDMRANHVDEQADILSAQAALEEKKSALIALINQDPQHIDQIKTTDLIEPPMQVSSETEWLKLAQNNSPELLAAQQEVAASEFGRDAAKAKYYPTLSGRVSYQDNDQGRDGDLSAGLSLKIPLDLNGSTRATVDQAALQVLSAKQVLRKVDIEIKRKIQSGFSQIHLDWRQVEMAQLQVRSREQALKSKQTVYESGMTEASDLIDAHNALFNSKNSLQRRLYQYWKQRIGLLQTAGQLDDDVIASLSQALHS</sequence>
<evidence type="ECO:0000256" key="2">
    <source>
        <dbReference type="ARBA" id="ARBA00007613"/>
    </source>
</evidence>
<keyword evidence="10" id="KW-1185">Reference proteome</keyword>
<dbReference type="GO" id="GO:1990281">
    <property type="term" value="C:efflux pump complex"/>
    <property type="evidence" value="ECO:0007669"/>
    <property type="project" value="TreeGrafter"/>
</dbReference>
<gene>
    <name evidence="9" type="ORF">CCZ37_17695</name>
</gene>
<protein>
    <submittedName>
        <fullName evidence="9">TolC family protein</fullName>
    </submittedName>
</protein>
<evidence type="ECO:0000256" key="6">
    <source>
        <dbReference type="ARBA" id="ARBA00023136"/>
    </source>
</evidence>
<dbReference type="EMBL" id="CP022742">
    <property type="protein sequence ID" value="ASU24281.1"/>
    <property type="molecule type" value="Genomic_DNA"/>
</dbReference>
<reference evidence="9 10" key="1">
    <citation type="submission" date="2017-08" db="EMBL/GenBank/DDBJ databases">
        <title>The Vibrio qinghaiensis sp.-Q67 is a luminous bacteria isolated firstly from Qinghai lake, Qinghai province, China, which has been proved to be very sensitive to detect environmental and food pollutants. Therefore, complete genome analysis of V. qinghaiensis sp.-Q67 highlights the potential application of this strain on detection of hazards in the contaminated environments.</title>
        <authorList>
            <person name="Gong L."/>
        </authorList>
    </citation>
    <scope>NUCLEOTIDE SEQUENCE [LARGE SCALE GENOMIC DNA]</scope>
    <source>
        <strain evidence="9 10">Q67</strain>
    </source>
</reference>
<evidence type="ECO:0000313" key="10">
    <source>
        <dbReference type="Proteomes" id="UP000215148"/>
    </source>
</evidence>
<evidence type="ECO:0000256" key="5">
    <source>
        <dbReference type="ARBA" id="ARBA00022692"/>
    </source>
</evidence>